<evidence type="ECO:0000313" key="3">
    <source>
        <dbReference type="Proteomes" id="UP000237000"/>
    </source>
</evidence>
<sequence length="111" mass="11999">MGRTMNLTTQCTQEAIKPTNFILTRFKVNAGAIYSQRSTKLSNFSLAAKRCPKTKEKKSDARTRVSSVGQLDARSVLHAAADDNTTTSSSTSPLLLVVVPIILTVPLFSIA</sequence>
<accession>A0A2P5G051</accession>
<evidence type="ECO:0000313" key="2">
    <source>
        <dbReference type="EMBL" id="POO03438.1"/>
    </source>
</evidence>
<dbReference type="AlphaFoldDB" id="A0A2P5G051"/>
<keyword evidence="3" id="KW-1185">Reference proteome</keyword>
<protein>
    <submittedName>
        <fullName evidence="2">Uncharacterized protein</fullName>
    </submittedName>
</protein>
<comment type="caution">
    <text evidence="2">The sequence shown here is derived from an EMBL/GenBank/DDBJ whole genome shotgun (WGS) entry which is preliminary data.</text>
</comment>
<dbReference type="InParanoid" id="A0A2P5G051"/>
<feature type="transmembrane region" description="Helical" evidence="1">
    <location>
        <begin position="92"/>
        <end position="110"/>
    </location>
</feature>
<organism evidence="2 3">
    <name type="scientific">Trema orientale</name>
    <name type="common">Charcoal tree</name>
    <name type="synonym">Celtis orientalis</name>
    <dbReference type="NCBI Taxonomy" id="63057"/>
    <lineage>
        <taxon>Eukaryota</taxon>
        <taxon>Viridiplantae</taxon>
        <taxon>Streptophyta</taxon>
        <taxon>Embryophyta</taxon>
        <taxon>Tracheophyta</taxon>
        <taxon>Spermatophyta</taxon>
        <taxon>Magnoliopsida</taxon>
        <taxon>eudicotyledons</taxon>
        <taxon>Gunneridae</taxon>
        <taxon>Pentapetalae</taxon>
        <taxon>rosids</taxon>
        <taxon>fabids</taxon>
        <taxon>Rosales</taxon>
        <taxon>Cannabaceae</taxon>
        <taxon>Trema</taxon>
    </lineage>
</organism>
<proteinExistence type="predicted"/>
<keyword evidence="1" id="KW-1133">Transmembrane helix</keyword>
<keyword evidence="1" id="KW-0472">Membrane</keyword>
<dbReference type="Proteomes" id="UP000237000">
    <property type="component" value="Unassembled WGS sequence"/>
</dbReference>
<reference evidence="3" key="1">
    <citation type="submission" date="2016-06" db="EMBL/GenBank/DDBJ databases">
        <title>Parallel loss of symbiosis genes in relatives of nitrogen-fixing non-legume Parasponia.</title>
        <authorList>
            <person name="Van Velzen R."/>
            <person name="Holmer R."/>
            <person name="Bu F."/>
            <person name="Rutten L."/>
            <person name="Van Zeijl A."/>
            <person name="Liu W."/>
            <person name="Santuari L."/>
            <person name="Cao Q."/>
            <person name="Sharma T."/>
            <person name="Shen D."/>
            <person name="Roswanjaya Y."/>
            <person name="Wardhani T."/>
            <person name="Kalhor M.S."/>
            <person name="Jansen J."/>
            <person name="Van den Hoogen J."/>
            <person name="Gungor B."/>
            <person name="Hartog M."/>
            <person name="Hontelez J."/>
            <person name="Verver J."/>
            <person name="Yang W.-C."/>
            <person name="Schijlen E."/>
            <person name="Repin R."/>
            <person name="Schilthuizen M."/>
            <person name="Schranz E."/>
            <person name="Heidstra R."/>
            <person name="Miyata K."/>
            <person name="Fedorova E."/>
            <person name="Kohlen W."/>
            <person name="Bisseling T."/>
            <person name="Smit S."/>
            <person name="Geurts R."/>
        </authorList>
    </citation>
    <scope>NUCLEOTIDE SEQUENCE [LARGE SCALE GENOMIC DNA]</scope>
    <source>
        <strain evidence="3">cv. RG33-2</strain>
    </source>
</reference>
<name>A0A2P5G051_TREOI</name>
<keyword evidence="1" id="KW-0812">Transmembrane</keyword>
<dbReference type="OrthoDB" id="10461366at2759"/>
<gene>
    <name evidence="2" type="ORF">TorRG33x02_006430</name>
</gene>
<dbReference type="EMBL" id="JXTC01000002">
    <property type="protein sequence ID" value="POO03438.1"/>
    <property type="molecule type" value="Genomic_DNA"/>
</dbReference>
<evidence type="ECO:0000256" key="1">
    <source>
        <dbReference type="SAM" id="Phobius"/>
    </source>
</evidence>